<keyword evidence="2" id="KW-1185">Reference proteome</keyword>
<dbReference type="EMBL" id="NCXO01000027">
    <property type="protein sequence ID" value="OSC33111.1"/>
    <property type="molecule type" value="Genomic_DNA"/>
</dbReference>
<evidence type="ECO:0000313" key="2">
    <source>
        <dbReference type="Proteomes" id="UP000193577"/>
    </source>
</evidence>
<protein>
    <submittedName>
        <fullName evidence="1">Uncharacterized protein</fullName>
    </submittedName>
</protein>
<proteinExistence type="predicted"/>
<sequence length="77" mass="7900">MLSLGNDGVHCFGEPAGAVAAQLRASKAADAANAKLTHEAEDEPYRPPPGQFLHVSDVGDTQFGALCYQVTAAESAG</sequence>
<name>A0AA91SRD4_9MYCO</name>
<organism evidence="1 2">
    <name type="scientific">Mycolicibacillus koreensis</name>
    <dbReference type="NCBI Taxonomy" id="1069220"/>
    <lineage>
        <taxon>Bacteria</taxon>
        <taxon>Bacillati</taxon>
        <taxon>Actinomycetota</taxon>
        <taxon>Actinomycetes</taxon>
        <taxon>Mycobacteriales</taxon>
        <taxon>Mycobacteriaceae</taxon>
        <taxon>Mycolicibacillus</taxon>
    </lineage>
</organism>
<comment type="caution">
    <text evidence="1">The sequence shown here is derived from an EMBL/GenBank/DDBJ whole genome shotgun (WGS) entry which is preliminary data.</text>
</comment>
<reference evidence="1 2" key="1">
    <citation type="submission" date="2017-04" db="EMBL/GenBank/DDBJ databases">
        <title>The new phylogeny of genus Mycobacterium.</title>
        <authorList>
            <person name="Tortoli E."/>
            <person name="Trovato A."/>
            <person name="Cirillo D.M."/>
        </authorList>
    </citation>
    <scope>NUCLEOTIDE SEQUENCE [LARGE SCALE GENOMIC DNA]</scope>
    <source>
        <strain evidence="1 2">KCTC 19819</strain>
    </source>
</reference>
<evidence type="ECO:0000313" key="1">
    <source>
        <dbReference type="EMBL" id="OSC33111.1"/>
    </source>
</evidence>
<accession>A0AA91SRD4</accession>
<dbReference type="Proteomes" id="UP000193577">
    <property type="component" value="Unassembled WGS sequence"/>
</dbReference>
<gene>
    <name evidence="1" type="ORF">B8W67_12460</name>
</gene>
<dbReference type="AlphaFoldDB" id="A0AA91SRD4"/>